<dbReference type="RefSeq" id="WP_369460483.1">
    <property type="nucleotide sequence ID" value="NZ_JBGBDC010000006.1"/>
</dbReference>
<feature type="region of interest" description="Disordered" evidence="1">
    <location>
        <begin position="66"/>
        <end position="88"/>
    </location>
</feature>
<organism evidence="2 3">
    <name type="scientific">Comamonas sediminis</name>
    <dbReference type="NCBI Taxonomy" id="1783360"/>
    <lineage>
        <taxon>Bacteria</taxon>
        <taxon>Pseudomonadati</taxon>
        <taxon>Pseudomonadota</taxon>
        <taxon>Betaproteobacteria</taxon>
        <taxon>Burkholderiales</taxon>
        <taxon>Comamonadaceae</taxon>
        <taxon>Comamonas</taxon>
    </lineage>
</organism>
<dbReference type="Proteomes" id="UP001562178">
    <property type="component" value="Unassembled WGS sequence"/>
</dbReference>
<sequence>MDNLTRERWNAYTAGLARANGGVDVAKKFNVTPSVQQKLEKKIQESSAFLKRINVVPVTQQMGQKLGLGMTGPTASRTNTTGDKSRKTKDVSVLDGQNYLCSQTNFDTHIRYDKLDMWAAFPEFASMVSDMRFERCALDRQMIGFNGTHAAEDTDLAANPLLQDVNKGWLQLVREFAPERALTEGAAGSGKIKVGGVGSDFKSLDGLVYDLANTMVDPWHIGAPDLVVLLGRDLMHSKLFPIVDGQVAPTEMLAAGLVVSQARLANMQAVAVPYFPANGLMITSFNNLSIYWQKQGRRMHVQEKPEKDRVETYESSNDAYVVEDFGKVAMAENIEMEL</sequence>
<comment type="caution">
    <text evidence="2">The sequence shown here is derived from an EMBL/GenBank/DDBJ whole genome shotgun (WGS) entry which is preliminary data.</text>
</comment>
<name>A0ABV4B4J7_9BURK</name>
<evidence type="ECO:0000256" key="1">
    <source>
        <dbReference type="SAM" id="MobiDB-lite"/>
    </source>
</evidence>
<feature type="compositionally biased region" description="Polar residues" evidence="1">
    <location>
        <begin position="73"/>
        <end position="82"/>
    </location>
</feature>
<dbReference type="EMBL" id="JBGBDC010000006">
    <property type="protein sequence ID" value="MEY2252452.1"/>
    <property type="molecule type" value="Genomic_DNA"/>
</dbReference>
<accession>A0ABV4B4J7</accession>
<evidence type="ECO:0000313" key="3">
    <source>
        <dbReference type="Proteomes" id="UP001562178"/>
    </source>
</evidence>
<evidence type="ECO:0000313" key="2">
    <source>
        <dbReference type="EMBL" id="MEY2252452.1"/>
    </source>
</evidence>
<gene>
    <name evidence="2" type="ORF">AB7A72_15650</name>
</gene>
<dbReference type="NCBIfam" id="TIGR01551">
    <property type="entry name" value="major_capsid_P2"/>
    <property type="match status" value="1"/>
</dbReference>
<dbReference type="InterPro" id="IPR006441">
    <property type="entry name" value="Phage_P2_GpN"/>
</dbReference>
<dbReference type="Pfam" id="PF05125">
    <property type="entry name" value="Phage_cap_P2"/>
    <property type="match status" value="1"/>
</dbReference>
<proteinExistence type="predicted"/>
<protein>
    <submittedName>
        <fullName evidence="2">Phage major capsid protein, P2 family</fullName>
    </submittedName>
</protein>
<keyword evidence="3" id="KW-1185">Reference proteome</keyword>
<reference evidence="2 3" key="1">
    <citation type="journal article" date="2016" name="Int. J. Syst. Evol. Microbiol.">
        <title>Description of Comamonas sediminis sp. nov., isolated from lagoon sediments.</title>
        <authorList>
            <person name="Subhash Y."/>
            <person name="Bang J.J."/>
            <person name="You T.H."/>
            <person name="Lee S.S."/>
        </authorList>
    </citation>
    <scope>NUCLEOTIDE SEQUENCE [LARGE SCALE GENOMIC DNA]</scope>
    <source>
        <strain evidence="2 3">JCM 31169</strain>
    </source>
</reference>